<proteinExistence type="predicted"/>
<name>A0ACB0XUZ7_MELEN</name>
<accession>A0ACB0XUZ7</accession>
<evidence type="ECO:0000313" key="1">
    <source>
        <dbReference type="EMBL" id="CAK5018517.1"/>
    </source>
</evidence>
<dbReference type="Proteomes" id="UP001497535">
    <property type="component" value="Unassembled WGS sequence"/>
</dbReference>
<dbReference type="EMBL" id="CAVMJV010000003">
    <property type="protein sequence ID" value="CAK5018517.1"/>
    <property type="molecule type" value="Genomic_DNA"/>
</dbReference>
<gene>
    <name evidence="1" type="ORF">MENTE1834_LOCUS3848</name>
</gene>
<evidence type="ECO:0000313" key="2">
    <source>
        <dbReference type="Proteomes" id="UP001497535"/>
    </source>
</evidence>
<sequence length="99" mass="11900">MALCIVIFVSMPMLMLCLLIVKLALNFARIYLNILLIKVLIIRLFLLFIKFVLKSIIFCLKNFNKIRAYFICRMYIYIFCAVICMTLFFLILYNLYKYI</sequence>
<comment type="caution">
    <text evidence="1">The sequence shown here is derived from an EMBL/GenBank/DDBJ whole genome shotgun (WGS) entry which is preliminary data.</text>
</comment>
<protein>
    <submittedName>
        <fullName evidence="1">Uncharacterized protein</fullName>
    </submittedName>
</protein>
<keyword evidence="2" id="KW-1185">Reference proteome</keyword>
<organism evidence="1 2">
    <name type="scientific">Meloidogyne enterolobii</name>
    <name type="common">Root-knot nematode worm</name>
    <name type="synonym">Meloidogyne mayaguensis</name>
    <dbReference type="NCBI Taxonomy" id="390850"/>
    <lineage>
        <taxon>Eukaryota</taxon>
        <taxon>Metazoa</taxon>
        <taxon>Ecdysozoa</taxon>
        <taxon>Nematoda</taxon>
        <taxon>Chromadorea</taxon>
        <taxon>Rhabditida</taxon>
        <taxon>Tylenchina</taxon>
        <taxon>Tylenchomorpha</taxon>
        <taxon>Tylenchoidea</taxon>
        <taxon>Meloidogynidae</taxon>
        <taxon>Meloidogyninae</taxon>
        <taxon>Meloidogyne</taxon>
    </lineage>
</organism>
<reference evidence="1" key="1">
    <citation type="submission" date="2023-11" db="EMBL/GenBank/DDBJ databases">
        <authorList>
            <person name="Poullet M."/>
        </authorList>
    </citation>
    <scope>NUCLEOTIDE SEQUENCE</scope>
    <source>
        <strain evidence="1">E1834</strain>
    </source>
</reference>